<sequence>MVLQRKGTSPKSNALNEKMRKLRALITQSRHQSDTVHVAIGPDDDGTCFRLFKWPTIEDATSISFNFAPTRRSDSLLFYWPSSLNDDYISIEMANLNIKASWELGSGHRTLVHPFKLASISENSYDPDHWVRVTLERIKGLYE</sequence>
<evidence type="ECO:0000259" key="1">
    <source>
        <dbReference type="Pfam" id="PF02210"/>
    </source>
</evidence>
<feature type="domain" description="Laminin G" evidence="1">
    <location>
        <begin position="70"/>
        <end position="137"/>
    </location>
</feature>
<reference evidence="2" key="1">
    <citation type="submission" date="2021-06" db="EMBL/GenBank/DDBJ databases">
        <authorList>
            <person name="Hodson N. C."/>
            <person name="Mongue J. A."/>
            <person name="Jaron S. K."/>
        </authorList>
    </citation>
    <scope>NUCLEOTIDE SEQUENCE</scope>
</reference>
<dbReference type="AlphaFoldDB" id="A0A8J2PFH1"/>
<comment type="caution">
    <text evidence="2">The sequence shown here is derived from an EMBL/GenBank/DDBJ whole genome shotgun (WGS) entry which is preliminary data.</text>
</comment>
<gene>
    <name evidence="2" type="ORF">AFUS01_LOCUS31794</name>
</gene>
<dbReference type="Proteomes" id="UP000708208">
    <property type="component" value="Unassembled WGS sequence"/>
</dbReference>
<proteinExistence type="predicted"/>
<organism evidence="2 3">
    <name type="scientific">Allacma fusca</name>
    <dbReference type="NCBI Taxonomy" id="39272"/>
    <lineage>
        <taxon>Eukaryota</taxon>
        <taxon>Metazoa</taxon>
        <taxon>Ecdysozoa</taxon>
        <taxon>Arthropoda</taxon>
        <taxon>Hexapoda</taxon>
        <taxon>Collembola</taxon>
        <taxon>Symphypleona</taxon>
        <taxon>Sminthuridae</taxon>
        <taxon>Allacma</taxon>
    </lineage>
</organism>
<evidence type="ECO:0000313" key="2">
    <source>
        <dbReference type="EMBL" id="CAG7821457.1"/>
    </source>
</evidence>
<protein>
    <recommendedName>
        <fullName evidence="1">Laminin G domain-containing protein</fullName>
    </recommendedName>
</protein>
<dbReference type="CDD" id="cd00110">
    <property type="entry name" value="LamG"/>
    <property type="match status" value="1"/>
</dbReference>
<accession>A0A8J2PFH1</accession>
<name>A0A8J2PFH1_9HEXA</name>
<dbReference type="EMBL" id="CAJVCH010511775">
    <property type="protein sequence ID" value="CAG7821457.1"/>
    <property type="molecule type" value="Genomic_DNA"/>
</dbReference>
<dbReference type="Pfam" id="PF02210">
    <property type="entry name" value="Laminin_G_2"/>
    <property type="match status" value="1"/>
</dbReference>
<evidence type="ECO:0000313" key="3">
    <source>
        <dbReference type="Proteomes" id="UP000708208"/>
    </source>
</evidence>
<dbReference type="InterPro" id="IPR001791">
    <property type="entry name" value="Laminin_G"/>
</dbReference>
<keyword evidence="3" id="KW-1185">Reference proteome</keyword>